<dbReference type="EMBL" id="CP025791">
    <property type="protein sequence ID" value="AUP81727.1"/>
    <property type="molecule type" value="Genomic_DNA"/>
</dbReference>
<dbReference type="Proteomes" id="UP000235826">
    <property type="component" value="Chromosome"/>
</dbReference>
<dbReference type="RefSeq" id="WP_102758369.1">
    <property type="nucleotide sequence ID" value="NZ_CP025791.1"/>
</dbReference>
<accession>A0A2K9PYT6</accession>
<evidence type="ECO:0000313" key="2">
    <source>
        <dbReference type="Proteomes" id="UP000235826"/>
    </source>
</evidence>
<name>A0A2K9PYT6_9FLAO</name>
<gene>
    <name evidence="1" type="ORF">C1H87_22530</name>
</gene>
<evidence type="ECO:0008006" key="3">
    <source>
        <dbReference type="Google" id="ProtNLM"/>
    </source>
</evidence>
<sequence length="489" mass="52523">MRNFTITTYIVVVFLLVTGKLCGQMVIQHPLLGEGFSRWEKACASDAFNSYEVIFHFTQAELTASTQFVLELSDNTGDFSSPEILHTSAVGAITASPGKVSVAMPITVSGEGYKIRVRSIGPDATSSPSDAFPAYYKIHNETFTINKSQPTGVFCAGGSYLLTIDNPGEPGNNSPLQFSSLTFNWYKETGPDTKDFIATAPSLEVTTPGTYFVETNYGSCSLGVITSDSNRVTITEAVSVGSSSITSSLGNPYCASLGSTTLTTVSANTYQWYIDGVEISGATEQTYVTDQSGKYSVNITLNGCSTSASIDLDANLFTSSIDVEVSPAVNLIPASGALEVNITDTASSPTYEWYLNGNLITGANGSSFDITEIGSYKAVVSQTVGCESSKEFLFEVTETFPNVEKIPNLISPNGDGTNDTWVIPKTYVSGTNTEVILVSSQGEIVLQTKDYQNNWPQDDLSFKAVNPVYYYIIITEDNKTRKGSITVVK</sequence>
<dbReference type="Gene3D" id="2.60.40.10">
    <property type="entry name" value="Immunoglobulins"/>
    <property type="match status" value="1"/>
</dbReference>
<protein>
    <recommendedName>
        <fullName evidence="3">Ig-like domain-containing protein</fullName>
    </recommendedName>
</protein>
<evidence type="ECO:0000313" key="1">
    <source>
        <dbReference type="EMBL" id="AUP81727.1"/>
    </source>
</evidence>
<reference evidence="1 2" key="1">
    <citation type="submission" date="2018-01" db="EMBL/GenBank/DDBJ databases">
        <title>Complete genome sequence of Flavivirga eckloniae ECD14 isolated from seaweed Ecklonia cava.</title>
        <authorList>
            <person name="Lee J.H."/>
            <person name="Baik K.S."/>
            <person name="Seong C.N."/>
        </authorList>
    </citation>
    <scope>NUCLEOTIDE SEQUENCE [LARGE SCALE GENOMIC DNA]</scope>
    <source>
        <strain evidence="1 2">ECD14</strain>
    </source>
</reference>
<proteinExistence type="predicted"/>
<organism evidence="1 2">
    <name type="scientific">Flavivirga eckloniae</name>
    <dbReference type="NCBI Taxonomy" id="1803846"/>
    <lineage>
        <taxon>Bacteria</taxon>
        <taxon>Pseudomonadati</taxon>
        <taxon>Bacteroidota</taxon>
        <taxon>Flavobacteriia</taxon>
        <taxon>Flavobacteriales</taxon>
        <taxon>Flavobacteriaceae</taxon>
        <taxon>Flavivirga</taxon>
    </lineage>
</organism>
<dbReference type="Pfam" id="PF13585">
    <property type="entry name" value="CHU_C"/>
    <property type="match status" value="1"/>
</dbReference>
<dbReference type="KEGG" id="fek:C1H87_22530"/>
<dbReference type="OrthoDB" id="678019at2"/>
<dbReference type="AlphaFoldDB" id="A0A2K9PYT6"/>
<dbReference type="InterPro" id="IPR013783">
    <property type="entry name" value="Ig-like_fold"/>
</dbReference>
<keyword evidence="2" id="KW-1185">Reference proteome</keyword>